<evidence type="ECO:0000313" key="6">
    <source>
        <dbReference type="Proteomes" id="UP000183832"/>
    </source>
</evidence>
<dbReference type="EMBL" id="CVRI01000021">
    <property type="protein sequence ID" value="CRK91641.1"/>
    <property type="molecule type" value="Genomic_DNA"/>
</dbReference>
<keyword evidence="6" id="KW-1185">Reference proteome</keyword>
<dbReference type="Proteomes" id="UP000183832">
    <property type="component" value="Unassembled WGS sequence"/>
</dbReference>
<feature type="region of interest" description="Disordered" evidence="4">
    <location>
        <begin position="755"/>
        <end position="774"/>
    </location>
</feature>
<organism evidence="5 6">
    <name type="scientific">Clunio marinus</name>
    <dbReference type="NCBI Taxonomy" id="568069"/>
    <lineage>
        <taxon>Eukaryota</taxon>
        <taxon>Metazoa</taxon>
        <taxon>Ecdysozoa</taxon>
        <taxon>Arthropoda</taxon>
        <taxon>Hexapoda</taxon>
        <taxon>Insecta</taxon>
        <taxon>Pterygota</taxon>
        <taxon>Neoptera</taxon>
        <taxon>Endopterygota</taxon>
        <taxon>Diptera</taxon>
        <taxon>Nematocera</taxon>
        <taxon>Chironomoidea</taxon>
        <taxon>Chironomidae</taxon>
        <taxon>Clunio</taxon>
    </lineage>
</organism>
<dbReference type="GO" id="GO:0005737">
    <property type="term" value="C:cytoplasm"/>
    <property type="evidence" value="ECO:0007669"/>
    <property type="project" value="TreeGrafter"/>
</dbReference>
<dbReference type="SMART" id="SM00320">
    <property type="entry name" value="WD40"/>
    <property type="match status" value="6"/>
</dbReference>
<dbReference type="STRING" id="568069.A0A1J1HZT1"/>
<feature type="compositionally biased region" description="Basic residues" evidence="4">
    <location>
        <begin position="506"/>
        <end position="525"/>
    </location>
</feature>
<dbReference type="PANTHER" id="PTHR15574">
    <property type="entry name" value="WD REPEAT DOMAIN-CONTAINING FAMILY"/>
    <property type="match status" value="1"/>
</dbReference>
<dbReference type="PROSITE" id="PS00678">
    <property type="entry name" value="WD_REPEATS_1"/>
    <property type="match status" value="1"/>
</dbReference>
<evidence type="ECO:0000313" key="5">
    <source>
        <dbReference type="EMBL" id="CRK91641.1"/>
    </source>
</evidence>
<sequence>MSNKSNTIIHNLFRRQYGLDSQNNFQSKLFKSRLSIAKSLYKKDLVSHYGCVNAIEFSQDGNWLSSGGDDRRVLLWNIERSLIDKEEPQVMLKQHLSNIFCLSFDSRHSRIFSGGNDDMAIVHDIETGDCVDIFHHTKPVYGLGVDPSNDSIFATAGEDGRILLFDMRASNDDPTVVVKYRNPFHSVMFHPIDDHFMITANSKEGAALWDTRAQRMPVIRYGGDDAAQSCMSVRFNSMGTLLLALRRRLPPVLYSTLHQEPICQFYNQDYYNSCTMKSCTFAGDNDEFVLSGSDDFNLYVWRVGDADLEKRKQWVDKNQMVLYGHRSIVNQVRYNPQKCILASSGVEKIIKLWTPFELDKWTGSLTEEVQNEPVREVFTHEEYISLVYSNGQNMTHDYSNQNTHEDARMIAFFDYLVQQEIEGWSSESSSHNSDHTSDNSSRPDSPTSDTEPTTNFTTVKPPLSRHRETHRRGESSQRHKFRNRIAYLIATKRKTLKRLALKRFTRTPARRMKSKYVPRQTKRASLRAVGRKPYDKKMRRLSVQSKYKKPVSHEQTSDSEVPQKIKKRRTQSYTATSSYRSFRRKAKTPLSSASNTSTRVADKSDSSSDYDDEDDGFGDSRNGNLPSTSSGPVLDVNIPSTSTGITANGKGYLFRIANTMNDSDDDQSIPDTSHPATDNMLRVLRSPPIQNNHNNHRAQSHYDGVNDGAGTSTQRGFLYNSTHRAHHEKPPNGRQKHQPQEEDSSSSKCIEDYASTNSNSLMSSTEESSNDSYPESYYKKRKLCNDNYVGVDENGNESSNNNNTSSFNNNNSFNTVNNNFVANGAGSSSNVLYGTPLNRMKLTPDSGNSSLPTPSPSSSKSNTHNGNQNDVMKKIEIIKKNYRKNIQTSDDDSD</sequence>
<dbReference type="OrthoDB" id="5573735at2759"/>
<feature type="compositionally biased region" description="Polar residues" evidence="4">
    <location>
        <begin position="621"/>
        <end position="631"/>
    </location>
</feature>
<feature type="region of interest" description="Disordered" evidence="4">
    <location>
        <begin position="688"/>
        <end position="748"/>
    </location>
</feature>
<dbReference type="InterPro" id="IPR045151">
    <property type="entry name" value="DCAF8"/>
</dbReference>
<dbReference type="InterPro" id="IPR019775">
    <property type="entry name" value="WD40_repeat_CS"/>
</dbReference>
<dbReference type="AlphaFoldDB" id="A0A1J1HZT1"/>
<feature type="compositionally biased region" description="Low complexity" evidence="4">
    <location>
        <begin position="755"/>
        <end position="772"/>
    </location>
</feature>
<reference evidence="5 6" key="1">
    <citation type="submission" date="2015-04" db="EMBL/GenBank/DDBJ databases">
        <authorList>
            <person name="Syromyatnikov M.Y."/>
            <person name="Popov V.N."/>
        </authorList>
    </citation>
    <scope>NUCLEOTIDE SEQUENCE [LARGE SCALE GENOMIC DNA]</scope>
</reference>
<dbReference type="PANTHER" id="PTHR15574:SF43">
    <property type="entry name" value="DDB1- AND CUL4-ASSOCIATED FACTOR 5"/>
    <property type="match status" value="1"/>
</dbReference>
<dbReference type="SUPFAM" id="SSF50978">
    <property type="entry name" value="WD40 repeat-like"/>
    <property type="match status" value="1"/>
</dbReference>
<feature type="compositionally biased region" description="Acidic residues" evidence="4">
    <location>
        <begin position="608"/>
        <end position="617"/>
    </location>
</feature>
<feature type="region of interest" description="Disordered" evidence="4">
    <location>
        <begin position="836"/>
        <end position="873"/>
    </location>
</feature>
<feature type="compositionally biased region" description="Polar residues" evidence="4">
    <location>
        <begin position="571"/>
        <end position="580"/>
    </location>
</feature>
<accession>A0A1J1HZT1</accession>
<keyword evidence="2" id="KW-0677">Repeat</keyword>
<protein>
    <submittedName>
        <fullName evidence="5">CLUMA_CG005292, isoform B</fullName>
    </submittedName>
</protein>
<evidence type="ECO:0000256" key="1">
    <source>
        <dbReference type="ARBA" id="ARBA00022574"/>
    </source>
</evidence>
<evidence type="ECO:0000256" key="4">
    <source>
        <dbReference type="SAM" id="MobiDB-lite"/>
    </source>
</evidence>
<feature type="repeat" description="WD" evidence="3">
    <location>
        <begin position="322"/>
        <end position="353"/>
    </location>
</feature>
<feature type="compositionally biased region" description="Low complexity" evidence="4">
    <location>
        <begin position="846"/>
        <end position="861"/>
    </location>
</feature>
<gene>
    <name evidence="5" type="ORF">CLUMA_CG005292</name>
</gene>
<feature type="compositionally biased region" description="Polar residues" evidence="4">
    <location>
        <begin position="589"/>
        <end position="599"/>
    </location>
</feature>
<dbReference type="GO" id="GO:0080008">
    <property type="term" value="C:Cul4-RING E3 ubiquitin ligase complex"/>
    <property type="evidence" value="ECO:0007669"/>
    <property type="project" value="TreeGrafter"/>
</dbReference>
<dbReference type="Gene3D" id="2.130.10.10">
    <property type="entry name" value="YVTN repeat-like/Quinoprotein amine dehydrogenase"/>
    <property type="match status" value="3"/>
</dbReference>
<proteinExistence type="predicted"/>
<evidence type="ECO:0000256" key="2">
    <source>
        <dbReference type="ARBA" id="ARBA00022737"/>
    </source>
</evidence>
<evidence type="ECO:0000256" key="3">
    <source>
        <dbReference type="PROSITE-ProRule" id="PRU00221"/>
    </source>
</evidence>
<feature type="region of interest" description="Disordered" evidence="4">
    <location>
        <begin position="506"/>
        <end position="636"/>
    </location>
</feature>
<feature type="compositionally biased region" description="Low complexity" evidence="4">
    <location>
        <begin position="438"/>
        <end position="454"/>
    </location>
</feature>
<feature type="region of interest" description="Disordered" evidence="4">
    <location>
        <begin position="424"/>
        <end position="480"/>
    </location>
</feature>
<dbReference type="Pfam" id="PF00400">
    <property type="entry name" value="WD40"/>
    <property type="match status" value="4"/>
</dbReference>
<dbReference type="GO" id="GO:0045717">
    <property type="term" value="P:negative regulation of fatty acid biosynthetic process"/>
    <property type="evidence" value="ECO:0007669"/>
    <property type="project" value="TreeGrafter"/>
</dbReference>
<dbReference type="InterPro" id="IPR036322">
    <property type="entry name" value="WD40_repeat_dom_sf"/>
</dbReference>
<dbReference type="PROSITE" id="PS50082">
    <property type="entry name" value="WD_REPEATS_2"/>
    <property type="match status" value="2"/>
</dbReference>
<feature type="compositionally biased region" description="Low complexity" evidence="4">
    <location>
        <begin position="796"/>
        <end position="810"/>
    </location>
</feature>
<feature type="compositionally biased region" description="Polar residues" evidence="4">
    <location>
        <begin position="709"/>
        <end position="722"/>
    </location>
</feature>
<feature type="repeat" description="WD" evidence="3">
    <location>
        <begin position="45"/>
        <end position="79"/>
    </location>
</feature>
<dbReference type="InterPro" id="IPR001680">
    <property type="entry name" value="WD40_rpt"/>
</dbReference>
<dbReference type="PROSITE" id="PS50294">
    <property type="entry name" value="WD_REPEATS_REGION"/>
    <property type="match status" value="2"/>
</dbReference>
<name>A0A1J1HZT1_9DIPT</name>
<dbReference type="InterPro" id="IPR015943">
    <property type="entry name" value="WD40/YVTN_repeat-like_dom_sf"/>
</dbReference>
<keyword evidence="1 3" id="KW-0853">WD repeat</keyword>
<feature type="region of interest" description="Disordered" evidence="4">
    <location>
        <begin position="789"/>
        <end position="810"/>
    </location>
</feature>